<feature type="binding site" evidence="7">
    <location>
        <position position="549"/>
    </location>
    <ligand>
        <name>Fe cation</name>
        <dbReference type="ChEBI" id="CHEBI:24875"/>
        <note>catalytic</note>
    </ligand>
</feature>
<dbReference type="EC" id="1.14.99.n4" evidence="5"/>
<dbReference type="GO" id="GO:0046872">
    <property type="term" value="F:metal ion binding"/>
    <property type="evidence" value="ECO:0007669"/>
    <property type="project" value="UniProtKB-KW"/>
</dbReference>
<dbReference type="OrthoDB" id="1069523at2759"/>
<dbReference type="KEGG" id="olu:OSTLU_28795"/>
<dbReference type="RefSeq" id="XP_001415455.1">
    <property type="nucleotide sequence ID" value="XM_001415418.1"/>
</dbReference>
<dbReference type="GO" id="GO:0010436">
    <property type="term" value="F:carotenoid dioxygenase activity"/>
    <property type="evidence" value="ECO:0007669"/>
    <property type="project" value="TreeGrafter"/>
</dbReference>
<comment type="catalytic activity">
    <reaction evidence="6">
        <text>all-trans-zeaxanthin + 2 O2 = 4,9-dimethyldodeca-2,4,6,8,10-pentaenedial + 2 (3R)-hydroxy-beta-ionone</text>
        <dbReference type="Rhea" id="RHEA:26393"/>
        <dbReference type="ChEBI" id="CHEBI:15379"/>
        <dbReference type="ChEBI" id="CHEBI:27547"/>
        <dbReference type="ChEBI" id="CHEBI:53171"/>
        <dbReference type="ChEBI" id="CHEBI:53173"/>
        <dbReference type="EC" id="1.14.99.n4"/>
    </reaction>
</comment>
<dbReference type="Proteomes" id="UP000001568">
    <property type="component" value="Chromosome 1"/>
</dbReference>
<evidence type="ECO:0000256" key="1">
    <source>
        <dbReference type="ARBA" id="ARBA00006787"/>
    </source>
</evidence>
<proteinExistence type="inferred from homology"/>
<dbReference type="OMA" id="HEFIESN"/>
<dbReference type="Gramene" id="ABO93747">
    <property type="protein sequence ID" value="ABO93747"/>
    <property type="gene ID" value="OSTLU_28795"/>
</dbReference>
<feature type="compositionally biased region" description="Low complexity" evidence="8">
    <location>
        <begin position="10"/>
        <end position="22"/>
    </location>
</feature>
<evidence type="ECO:0000256" key="5">
    <source>
        <dbReference type="ARBA" id="ARBA00039084"/>
    </source>
</evidence>
<name>A4RQV6_OSTLU</name>
<keyword evidence="3" id="KW-0560">Oxidoreductase</keyword>
<keyword evidence="10" id="KW-1185">Reference proteome</keyword>
<dbReference type="AlphaFoldDB" id="A4RQV6"/>
<gene>
    <name evidence="9" type="ORF">OSTLU_28795</name>
</gene>
<comment type="cofactor">
    <cofactor evidence="7">
        <name>Fe(2+)</name>
        <dbReference type="ChEBI" id="CHEBI:29033"/>
    </cofactor>
    <text evidence="7">Binds 1 Fe(2+) ion per subunit.</text>
</comment>
<dbReference type="eggNOG" id="KOG1285">
    <property type="taxonomic scope" value="Eukaryota"/>
</dbReference>
<dbReference type="HOGENOM" id="CLU_016472_6_3_1"/>
<reference evidence="9 10" key="1">
    <citation type="journal article" date="2007" name="Proc. Natl. Acad. Sci. U.S.A.">
        <title>The tiny eukaryote Ostreococcus provides genomic insights into the paradox of plankton speciation.</title>
        <authorList>
            <person name="Palenik B."/>
            <person name="Grimwood J."/>
            <person name="Aerts A."/>
            <person name="Rouze P."/>
            <person name="Salamov A."/>
            <person name="Putnam N."/>
            <person name="Dupont C."/>
            <person name="Jorgensen R."/>
            <person name="Derelle E."/>
            <person name="Rombauts S."/>
            <person name="Zhou K."/>
            <person name="Otillar R."/>
            <person name="Merchant S.S."/>
            <person name="Podell S."/>
            <person name="Gaasterland T."/>
            <person name="Napoli C."/>
            <person name="Gendler K."/>
            <person name="Manuell A."/>
            <person name="Tai V."/>
            <person name="Vallon O."/>
            <person name="Piganeau G."/>
            <person name="Jancek S."/>
            <person name="Heijde M."/>
            <person name="Jabbari K."/>
            <person name="Bowler C."/>
            <person name="Lohr M."/>
            <person name="Robbens S."/>
            <person name="Werner G."/>
            <person name="Dubchak I."/>
            <person name="Pazour G.J."/>
            <person name="Ren Q."/>
            <person name="Paulsen I."/>
            <person name="Delwiche C."/>
            <person name="Schmutz J."/>
            <person name="Rokhsar D."/>
            <person name="Van de Peer Y."/>
            <person name="Moreau H."/>
            <person name="Grigoriev I.V."/>
        </authorList>
    </citation>
    <scope>NUCLEOTIDE SEQUENCE [LARGE SCALE GENOMIC DNA]</scope>
    <source>
        <strain evidence="9 10">CCE9901</strain>
    </source>
</reference>
<dbReference type="PANTHER" id="PTHR10543">
    <property type="entry name" value="BETA-CAROTENE DIOXYGENASE"/>
    <property type="match status" value="1"/>
</dbReference>
<evidence type="ECO:0000256" key="7">
    <source>
        <dbReference type="PIRSR" id="PIRSR604294-1"/>
    </source>
</evidence>
<comment type="similarity">
    <text evidence="1">Belongs to the carotenoid oxygenase family.</text>
</comment>
<sequence>MPRIVRDAPRLAAPPASSPPVAVRRRQLPLGRRHRAAALCVCRATTPREIARAIEDAPWRGGLEPAANAPWTAAEVVSGRIPAELAGTLYRAGPGRIRLGATKYAHWFDGDGYVTAIEMDADANTARCAGKYVETARWTKQRARDGGDGTNDDAVGSSGVAVRGAWTQASGMMANLGRFPTNPSNTSIIVHAGKVLACCEGGAPVAIDPASLATRGEVVFGPSLPMGFSAHSKQDPRDGTLYTWGLKKPPFIGISVGKVNAAGEVMQVADMPFPRAAPEFALLHDCAMSENYLTFFMCPWELPNDAIVGALSGMKSFGHSFKWSDERETWMVVLRKSDLSVVHAKNVPSFSSYHTCDAYEENGKLKVLYGKLRGDRTGLEKNFGDMYAAVWSSRHYNDLHEMTIDIATGNVTDALAMPTNADGERDMTKMIGMEFPVVSPRTMSRRKPKYVYTLANSCGEHGYFDSIQKLNLETQKAETRLSALGHYPHECEFIPKTNADDEDAGYLAYVEYDVSRDAANVVVLDAQRFTEVDPVAVIALPMHVPYTFHGTFARRA</sequence>
<feature type="binding site" evidence="7">
    <location>
        <position position="284"/>
    </location>
    <ligand>
        <name>Fe cation</name>
        <dbReference type="ChEBI" id="CHEBI:24875"/>
        <note>catalytic</note>
    </ligand>
</feature>
<dbReference type="GO" id="GO:0016121">
    <property type="term" value="P:carotene catabolic process"/>
    <property type="evidence" value="ECO:0007669"/>
    <property type="project" value="TreeGrafter"/>
</dbReference>
<evidence type="ECO:0000256" key="4">
    <source>
        <dbReference type="ARBA" id="ARBA00023004"/>
    </source>
</evidence>
<evidence type="ECO:0000256" key="2">
    <source>
        <dbReference type="ARBA" id="ARBA00022723"/>
    </source>
</evidence>
<evidence type="ECO:0000256" key="6">
    <source>
        <dbReference type="ARBA" id="ARBA00048709"/>
    </source>
</evidence>
<organism evidence="9 10">
    <name type="scientific">Ostreococcus lucimarinus (strain CCE9901)</name>
    <dbReference type="NCBI Taxonomy" id="436017"/>
    <lineage>
        <taxon>Eukaryota</taxon>
        <taxon>Viridiplantae</taxon>
        <taxon>Chlorophyta</taxon>
        <taxon>Mamiellophyceae</taxon>
        <taxon>Mamiellales</taxon>
        <taxon>Bathycoccaceae</taxon>
        <taxon>Ostreococcus</taxon>
    </lineage>
</organism>
<evidence type="ECO:0000313" key="9">
    <source>
        <dbReference type="EMBL" id="ABO93747.1"/>
    </source>
</evidence>
<keyword evidence="4 7" id="KW-0408">Iron</keyword>
<dbReference type="EMBL" id="CP000581">
    <property type="protein sequence ID" value="ABO93747.1"/>
    <property type="molecule type" value="Genomic_DNA"/>
</dbReference>
<evidence type="ECO:0000256" key="8">
    <source>
        <dbReference type="SAM" id="MobiDB-lite"/>
    </source>
</evidence>
<feature type="region of interest" description="Disordered" evidence="8">
    <location>
        <begin position="1"/>
        <end position="23"/>
    </location>
</feature>
<protein>
    <recommendedName>
        <fullName evidence="5">carotenoid 9,10-dioxygenase</fullName>
        <ecNumber evidence="5">1.14.99.n4</ecNumber>
    </recommendedName>
</protein>
<keyword evidence="2 7" id="KW-0479">Metal-binding</keyword>
<dbReference type="Pfam" id="PF03055">
    <property type="entry name" value="RPE65"/>
    <property type="match status" value="1"/>
</dbReference>
<feature type="binding site" evidence="7">
    <location>
        <position position="354"/>
    </location>
    <ligand>
        <name>Fe cation</name>
        <dbReference type="ChEBI" id="CHEBI:24875"/>
        <note>catalytic</note>
    </ligand>
</feature>
<accession>A4RQV6</accession>
<evidence type="ECO:0000256" key="3">
    <source>
        <dbReference type="ARBA" id="ARBA00023002"/>
    </source>
</evidence>
<dbReference type="GeneID" id="4999845"/>
<dbReference type="InterPro" id="IPR004294">
    <property type="entry name" value="Carotenoid_Oase"/>
</dbReference>
<evidence type="ECO:0000313" key="10">
    <source>
        <dbReference type="Proteomes" id="UP000001568"/>
    </source>
</evidence>
<dbReference type="GO" id="GO:0009570">
    <property type="term" value="C:chloroplast stroma"/>
    <property type="evidence" value="ECO:0007669"/>
    <property type="project" value="TreeGrafter"/>
</dbReference>
<feature type="binding site" evidence="7">
    <location>
        <position position="231"/>
    </location>
    <ligand>
        <name>Fe cation</name>
        <dbReference type="ChEBI" id="CHEBI:24875"/>
        <note>catalytic</note>
    </ligand>
</feature>
<dbReference type="PANTHER" id="PTHR10543:SF89">
    <property type="entry name" value="CAROTENOID 9,10(9',10')-CLEAVAGE DIOXYGENASE 1"/>
    <property type="match status" value="1"/>
</dbReference>